<organism evidence="1 2">
    <name type="scientific">Burkholderia cenocepacia</name>
    <dbReference type="NCBI Taxonomy" id="95486"/>
    <lineage>
        <taxon>Bacteria</taxon>
        <taxon>Pseudomonadati</taxon>
        <taxon>Pseudomonadota</taxon>
        <taxon>Betaproteobacteria</taxon>
        <taxon>Burkholderiales</taxon>
        <taxon>Burkholderiaceae</taxon>
        <taxon>Burkholderia</taxon>
        <taxon>Burkholderia cepacia complex</taxon>
    </lineage>
</organism>
<sequence>MEAAADRAAARFVEHRDEVCRREAANVSARAVNPNQQMVLCSAGFVMRRGARREMRHAKKDARCMQRARIPVKEVSHELRAQIAEIARDRQRIDFHIDMPWRAYAARPCVEQRIPSPTAPKARAAIRFTAHRDA</sequence>
<gene>
    <name evidence="1" type="ORF">D5R55_08770</name>
</gene>
<name>A0A3S9N5X9_9BURK</name>
<evidence type="ECO:0000313" key="2">
    <source>
        <dbReference type="Proteomes" id="UP000277191"/>
    </source>
</evidence>
<dbReference type="AlphaFoldDB" id="A0A3S9N5X9"/>
<dbReference type="Proteomes" id="UP000277191">
    <property type="component" value="Chromosome 1"/>
</dbReference>
<evidence type="ECO:0000313" key="1">
    <source>
        <dbReference type="EMBL" id="AZQ51086.1"/>
    </source>
</evidence>
<proteinExistence type="predicted"/>
<reference evidence="1 2" key="1">
    <citation type="submission" date="2018-12" db="EMBL/GenBank/DDBJ databases">
        <title>Cadmium resistance mechanism in endophytic bacteria Burkholderia cenocepacia YG-3.</title>
        <authorList>
            <person name="Zhang X."/>
            <person name="Wang X."/>
            <person name="Zhu Y."/>
        </authorList>
    </citation>
    <scope>NUCLEOTIDE SEQUENCE [LARGE SCALE GENOMIC DNA]</scope>
    <source>
        <strain evidence="1 2">YG-3</strain>
    </source>
</reference>
<dbReference type="EMBL" id="CP034545">
    <property type="protein sequence ID" value="AZQ51086.1"/>
    <property type="molecule type" value="Genomic_DNA"/>
</dbReference>
<accession>A0A3S9N5X9</accession>
<protein>
    <submittedName>
        <fullName evidence="1">Uncharacterized protein</fullName>
    </submittedName>
</protein>
<dbReference type="RefSeq" id="WP_126361329.1">
    <property type="nucleotide sequence ID" value="NZ_CP034545.1"/>
</dbReference>